<dbReference type="CDD" id="cd03193">
    <property type="entry name" value="GST_C_Metaxin"/>
    <property type="match status" value="1"/>
</dbReference>
<accession>A0A9N9FRJ7</accession>
<keyword evidence="11" id="KW-1185">Reference proteome</keyword>
<dbReference type="AlphaFoldDB" id="A0A9N9FRJ7"/>
<keyword evidence="5" id="KW-0653">Protein transport</keyword>
<dbReference type="Pfam" id="PF17171">
    <property type="entry name" value="GST_C_6"/>
    <property type="match status" value="1"/>
</dbReference>
<evidence type="ECO:0000256" key="2">
    <source>
        <dbReference type="ARBA" id="ARBA00009170"/>
    </source>
</evidence>
<dbReference type="SUPFAM" id="SSF47616">
    <property type="entry name" value="GST C-terminal domain-like"/>
    <property type="match status" value="1"/>
</dbReference>
<dbReference type="InterPro" id="IPR010987">
    <property type="entry name" value="Glutathione-S-Trfase_C-like"/>
</dbReference>
<feature type="transmembrane region" description="Helical" evidence="8">
    <location>
        <begin position="268"/>
        <end position="288"/>
    </location>
</feature>
<evidence type="ECO:0000256" key="5">
    <source>
        <dbReference type="ARBA" id="ARBA00022927"/>
    </source>
</evidence>
<keyword evidence="8" id="KW-0812">Transmembrane</keyword>
<evidence type="ECO:0000313" key="11">
    <source>
        <dbReference type="Proteomes" id="UP000789570"/>
    </source>
</evidence>
<proteinExistence type="inferred from homology"/>
<evidence type="ECO:0000259" key="9">
    <source>
        <dbReference type="PROSITE" id="PS50405"/>
    </source>
</evidence>
<dbReference type="GO" id="GO:0001401">
    <property type="term" value="C:SAM complex"/>
    <property type="evidence" value="ECO:0007669"/>
    <property type="project" value="InterPro"/>
</dbReference>
<comment type="subcellular location">
    <subcellularLocation>
        <location evidence="1">Mitochondrion outer membrane</location>
    </subcellularLocation>
</comment>
<keyword evidence="8" id="KW-1133">Transmembrane helix</keyword>
<dbReference type="GO" id="GO:0007005">
    <property type="term" value="P:mitochondrion organization"/>
    <property type="evidence" value="ECO:0007669"/>
    <property type="project" value="TreeGrafter"/>
</dbReference>
<dbReference type="PANTHER" id="PTHR12289">
    <property type="entry name" value="METAXIN RELATED"/>
    <property type="match status" value="1"/>
</dbReference>
<evidence type="ECO:0000256" key="3">
    <source>
        <dbReference type="ARBA" id="ARBA00022448"/>
    </source>
</evidence>
<dbReference type="Proteomes" id="UP000789570">
    <property type="component" value="Unassembled WGS sequence"/>
</dbReference>
<dbReference type="InterPro" id="IPR019564">
    <property type="entry name" value="Sam37/metaxin_N"/>
</dbReference>
<keyword evidence="7 8" id="KW-0472">Membrane</keyword>
<feature type="domain" description="GST C-terminal" evidence="9">
    <location>
        <begin position="83"/>
        <end position="225"/>
    </location>
</feature>
<dbReference type="CDD" id="cd03078">
    <property type="entry name" value="GST_N_Metaxin1_like"/>
    <property type="match status" value="1"/>
</dbReference>
<dbReference type="EMBL" id="CAJVPQ010001518">
    <property type="protein sequence ID" value="CAG8556789.1"/>
    <property type="molecule type" value="Genomic_DNA"/>
</dbReference>
<evidence type="ECO:0000256" key="8">
    <source>
        <dbReference type="SAM" id="Phobius"/>
    </source>
</evidence>
<gene>
    <name evidence="10" type="ORF">FCALED_LOCUS6396</name>
</gene>
<evidence type="ECO:0000256" key="6">
    <source>
        <dbReference type="ARBA" id="ARBA00023128"/>
    </source>
</evidence>
<comment type="caution">
    <text evidence="10">The sequence shown here is derived from an EMBL/GenBank/DDBJ whole genome shotgun (WGS) entry which is preliminary data.</text>
</comment>
<dbReference type="OrthoDB" id="5835136at2759"/>
<dbReference type="InterPro" id="IPR033468">
    <property type="entry name" value="Metaxin_GST"/>
</dbReference>
<keyword evidence="4" id="KW-1000">Mitochondrion outer membrane</keyword>
<keyword evidence="3" id="KW-0813">Transport</keyword>
<dbReference type="InterPro" id="IPR036282">
    <property type="entry name" value="Glutathione-S-Trfase_C_sf"/>
</dbReference>
<reference evidence="10" key="1">
    <citation type="submission" date="2021-06" db="EMBL/GenBank/DDBJ databases">
        <authorList>
            <person name="Kallberg Y."/>
            <person name="Tangrot J."/>
            <person name="Rosling A."/>
        </authorList>
    </citation>
    <scope>NUCLEOTIDE SEQUENCE</scope>
    <source>
        <strain evidence="10">UK204</strain>
    </source>
</reference>
<organism evidence="10 11">
    <name type="scientific">Funneliformis caledonium</name>
    <dbReference type="NCBI Taxonomy" id="1117310"/>
    <lineage>
        <taxon>Eukaryota</taxon>
        <taxon>Fungi</taxon>
        <taxon>Fungi incertae sedis</taxon>
        <taxon>Mucoromycota</taxon>
        <taxon>Glomeromycotina</taxon>
        <taxon>Glomeromycetes</taxon>
        <taxon>Glomerales</taxon>
        <taxon>Glomeraceae</taxon>
        <taxon>Funneliformis</taxon>
    </lineage>
</organism>
<dbReference type="PROSITE" id="PS50405">
    <property type="entry name" value="GST_CTER"/>
    <property type="match status" value="1"/>
</dbReference>
<evidence type="ECO:0000256" key="7">
    <source>
        <dbReference type="ARBA" id="ARBA00023136"/>
    </source>
</evidence>
<comment type="similarity">
    <text evidence="2">Belongs to the metaxin family.</text>
</comment>
<dbReference type="Pfam" id="PF10568">
    <property type="entry name" value="Tom37"/>
    <property type="match status" value="1"/>
</dbReference>
<evidence type="ECO:0000256" key="1">
    <source>
        <dbReference type="ARBA" id="ARBA00004294"/>
    </source>
</evidence>
<dbReference type="PANTHER" id="PTHR12289:SF41">
    <property type="entry name" value="FAILED AXON CONNECTIONS-RELATED"/>
    <property type="match status" value="1"/>
</dbReference>
<evidence type="ECO:0000256" key="4">
    <source>
        <dbReference type="ARBA" id="ARBA00022787"/>
    </source>
</evidence>
<dbReference type="InterPro" id="IPR050931">
    <property type="entry name" value="Mito_Protein_Transport_Metaxin"/>
</dbReference>
<dbReference type="Gene3D" id="1.20.1050.10">
    <property type="match status" value="1"/>
</dbReference>
<keyword evidence="6" id="KW-0496">Mitochondrion</keyword>
<name>A0A9N9FRJ7_9GLOM</name>
<dbReference type="GO" id="GO:0015031">
    <property type="term" value="P:protein transport"/>
    <property type="evidence" value="ECO:0007669"/>
    <property type="project" value="UniProtKB-KW"/>
</dbReference>
<dbReference type="Gene3D" id="3.40.30.10">
    <property type="entry name" value="Glutaredoxin"/>
    <property type="match status" value="1"/>
</dbReference>
<sequence>MFTLYVWGSGFDLASIDPGCLTAISYFQLFVSEEWCIIECNNPNLSWTGELPVLKDGVEWVTGINNIIKYMKRKRFDADEHLTSRQRADSLAQNEIYDSLVSSITQFNLKWIAKARLEKYGIVSVGDREFLVDTDKQLEMYKIIRKSYEVLLNKIGNEEFFLGNKVSTLDIAIYGHLAVHLYSDLPNPNLAIILNTEYPSLARFCERMKNRLSEREIVKLPANDLPSVFTGIFSSPRTWFNNTFWRTRNVEKRPEKSQAQKDFERKRLMFITGAVLFMVIHVVWNGIIRIEFTDVDSEEEEH</sequence>
<protein>
    <submittedName>
        <fullName evidence="10">8618_t:CDS:1</fullName>
    </submittedName>
</protein>
<evidence type="ECO:0000313" key="10">
    <source>
        <dbReference type="EMBL" id="CAG8556789.1"/>
    </source>
</evidence>